<dbReference type="InterPro" id="IPR001739">
    <property type="entry name" value="Methyl_CpG_DNA-bd"/>
</dbReference>
<dbReference type="GO" id="GO:0005634">
    <property type="term" value="C:nucleus"/>
    <property type="evidence" value="ECO:0007669"/>
    <property type="project" value="UniProtKB-SubCell"/>
</dbReference>
<sequence length="281" mass="31503">MIPPDLHNQLFKGHSGEEAQATLPPDFPTASHTCTDPSAEDLSSFMAQTDCVVAFPEGWTKRCTQRRGGASAGKWDMYLTAPDGTRLRSSVELLSYVVSHRIRIDPTYLNFDRVIRPGVDVSSLTPGAQSLIRKIKYLEEHDFDPSGLSMIVKAPQAPKARKIRSRDSAPTKSHMSLSKLSQRIPPLKPKHEKYLQRQLAKVQYPSPHQIRYMAMQLKLDIAVVSAWFQKNRVNPQTLLSQRLESTDMMDTNELLTTVLSTGTEAEVIRENAESDQVCGEL</sequence>
<accession>A0A553PGH3</accession>
<dbReference type="InterPro" id="IPR009057">
    <property type="entry name" value="Homeodomain-like_sf"/>
</dbReference>
<name>A0A553PGH3_TIGCA</name>
<evidence type="ECO:0000256" key="2">
    <source>
        <dbReference type="PROSITE-ProRule" id="PRU00108"/>
    </source>
</evidence>
<dbReference type="SMART" id="SM00389">
    <property type="entry name" value="HOX"/>
    <property type="match status" value="1"/>
</dbReference>
<evidence type="ECO:0008006" key="9">
    <source>
        <dbReference type="Google" id="ProtNLM"/>
    </source>
</evidence>
<evidence type="ECO:0000256" key="4">
    <source>
        <dbReference type="SAM" id="MobiDB-lite"/>
    </source>
</evidence>
<comment type="subcellular location">
    <subcellularLocation>
        <location evidence="1 2 3">Nucleus</location>
    </subcellularLocation>
</comment>
<dbReference type="AlphaFoldDB" id="A0A553PGH3"/>
<gene>
    <name evidence="7" type="ORF">TCAL_14764</name>
</gene>
<dbReference type="EMBL" id="VCGU01000004">
    <property type="protein sequence ID" value="TRY76781.1"/>
    <property type="molecule type" value="Genomic_DNA"/>
</dbReference>
<dbReference type="GO" id="GO:0003677">
    <property type="term" value="F:DNA binding"/>
    <property type="evidence" value="ECO:0007669"/>
    <property type="project" value="UniProtKB-UniRule"/>
</dbReference>
<keyword evidence="8" id="KW-1185">Reference proteome</keyword>
<evidence type="ECO:0000313" key="8">
    <source>
        <dbReference type="Proteomes" id="UP000318571"/>
    </source>
</evidence>
<evidence type="ECO:0000259" key="6">
    <source>
        <dbReference type="PROSITE" id="PS50982"/>
    </source>
</evidence>
<dbReference type="OrthoDB" id="10265068at2759"/>
<dbReference type="InterPro" id="IPR016177">
    <property type="entry name" value="DNA-bd_dom_sf"/>
</dbReference>
<dbReference type="Gene3D" id="3.30.890.10">
    <property type="entry name" value="Methyl-cpg-binding Protein 2, Chain A"/>
    <property type="match status" value="1"/>
</dbReference>
<dbReference type="SUPFAM" id="SSF46689">
    <property type="entry name" value="Homeodomain-like"/>
    <property type="match status" value="1"/>
</dbReference>
<evidence type="ECO:0000256" key="1">
    <source>
        <dbReference type="ARBA" id="ARBA00004123"/>
    </source>
</evidence>
<evidence type="ECO:0000256" key="3">
    <source>
        <dbReference type="RuleBase" id="RU000682"/>
    </source>
</evidence>
<dbReference type="SMART" id="SM00391">
    <property type="entry name" value="MBD"/>
    <property type="match status" value="1"/>
</dbReference>
<proteinExistence type="predicted"/>
<comment type="caution">
    <text evidence="7">The sequence shown here is derived from an EMBL/GenBank/DDBJ whole genome shotgun (WGS) entry which is preliminary data.</text>
</comment>
<dbReference type="CDD" id="cd00086">
    <property type="entry name" value="homeodomain"/>
    <property type="match status" value="1"/>
</dbReference>
<dbReference type="Pfam" id="PF01429">
    <property type="entry name" value="MBD"/>
    <property type="match status" value="1"/>
</dbReference>
<reference evidence="7 8" key="1">
    <citation type="journal article" date="2018" name="Nat. Ecol. Evol.">
        <title>Genomic signatures of mitonuclear coevolution across populations of Tigriopus californicus.</title>
        <authorList>
            <person name="Barreto F.S."/>
            <person name="Watson E.T."/>
            <person name="Lima T.G."/>
            <person name="Willett C.S."/>
            <person name="Edmands S."/>
            <person name="Li W."/>
            <person name="Burton R.S."/>
        </authorList>
    </citation>
    <scope>NUCLEOTIDE SEQUENCE [LARGE SCALE GENOMIC DNA]</scope>
    <source>
        <strain evidence="7 8">San Diego</strain>
    </source>
</reference>
<dbReference type="PROSITE" id="PS50071">
    <property type="entry name" value="HOMEOBOX_2"/>
    <property type="match status" value="1"/>
</dbReference>
<feature type="domain" description="MBD" evidence="6">
    <location>
        <begin position="45"/>
        <end position="118"/>
    </location>
</feature>
<feature type="DNA-binding region" description="Homeobox" evidence="2">
    <location>
        <begin position="197"/>
        <end position="239"/>
    </location>
</feature>
<keyword evidence="2 3" id="KW-0238">DNA-binding</keyword>
<dbReference type="Pfam" id="PF00046">
    <property type="entry name" value="Homeodomain"/>
    <property type="match status" value="1"/>
</dbReference>
<organism evidence="7 8">
    <name type="scientific">Tigriopus californicus</name>
    <name type="common">Marine copepod</name>
    <dbReference type="NCBI Taxonomy" id="6832"/>
    <lineage>
        <taxon>Eukaryota</taxon>
        <taxon>Metazoa</taxon>
        <taxon>Ecdysozoa</taxon>
        <taxon>Arthropoda</taxon>
        <taxon>Crustacea</taxon>
        <taxon>Multicrustacea</taxon>
        <taxon>Hexanauplia</taxon>
        <taxon>Copepoda</taxon>
        <taxon>Harpacticoida</taxon>
        <taxon>Harpacticidae</taxon>
        <taxon>Tigriopus</taxon>
    </lineage>
</organism>
<feature type="compositionally biased region" description="Polar residues" evidence="4">
    <location>
        <begin position="168"/>
        <end position="178"/>
    </location>
</feature>
<keyword evidence="2 3" id="KW-0539">Nucleus</keyword>
<dbReference type="SUPFAM" id="SSF54171">
    <property type="entry name" value="DNA-binding domain"/>
    <property type="match status" value="1"/>
</dbReference>
<dbReference type="InterPro" id="IPR001356">
    <property type="entry name" value="HD"/>
</dbReference>
<dbReference type="STRING" id="6832.A0A553PGH3"/>
<protein>
    <recommendedName>
        <fullName evidence="9">Homeobox domain-containing protein</fullName>
    </recommendedName>
</protein>
<evidence type="ECO:0000259" key="5">
    <source>
        <dbReference type="PROSITE" id="PS50071"/>
    </source>
</evidence>
<feature type="region of interest" description="Disordered" evidence="4">
    <location>
        <begin position="159"/>
        <end position="178"/>
    </location>
</feature>
<evidence type="ECO:0000313" key="7">
    <source>
        <dbReference type="EMBL" id="TRY76781.1"/>
    </source>
</evidence>
<keyword evidence="2 3" id="KW-0371">Homeobox</keyword>
<dbReference type="Proteomes" id="UP000318571">
    <property type="component" value="Chromosome 5"/>
</dbReference>
<feature type="domain" description="Homeobox" evidence="5">
    <location>
        <begin position="195"/>
        <end position="238"/>
    </location>
</feature>
<dbReference type="Gene3D" id="1.10.10.60">
    <property type="entry name" value="Homeodomain-like"/>
    <property type="match status" value="1"/>
</dbReference>
<dbReference type="PROSITE" id="PS50982">
    <property type="entry name" value="MBD"/>
    <property type="match status" value="1"/>
</dbReference>